<feature type="domain" description="Peptidase M24" evidence="6">
    <location>
        <begin position="100"/>
        <end position="320"/>
    </location>
</feature>
<dbReference type="InterPro" id="IPR000994">
    <property type="entry name" value="Pept_M24"/>
</dbReference>
<keyword evidence="2 5" id="KW-0479">Metal-binding</keyword>
<dbReference type="GO" id="GO:0046872">
    <property type="term" value="F:metal ion binding"/>
    <property type="evidence" value="ECO:0007669"/>
    <property type="project" value="UniProtKB-KW"/>
</dbReference>
<dbReference type="Proteomes" id="UP000230859">
    <property type="component" value="Unassembled WGS sequence"/>
</dbReference>
<dbReference type="InterPro" id="IPR050659">
    <property type="entry name" value="Peptidase_M24B"/>
</dbReference>
<accession>A0A2H0LQJ0</accession>
<evidence type="ECO:0000313" key="8">
    <source>
        <dbReference type="Proteomes" id="UP000230859"/>
    </source>
</evidence>
<comment type="similarity">
    <text evidence="5">Belongs to the peptidase M24B family.</text>
</comment>
<dbReference type="GO" id="GO:0008237">
    <property type="term" value="F:metallopeptidase activity"/>
    <property type="evidence" value="ECO:0007669"/>
    <property type="project" value="UniProtKB-KW"/>
</dbReference>
<evidence type="ECO:0000313" key="7">
    <source>
        <dbReference type="EMBL" id="PIQ86648.1"/>
    </source>
</evidence>
<keyword evidence="7" id="KW-0031">Aminopeptidase</keyword>
<keyword evidence="3" id="KW-0378">Hydrolase</keyword>
<organism evidence="7 8">
    <name type="scientific">Candidatus Abzuiibacterium crystallinum</name>
    <dbReference type="NCBI Taxonomy" id="1974748"/>
    <lineage>
        <taxon>Bacteria</taxon>
        <taxon>Pseudomonadati</taxon>
        <taxon>Candidatus Omnitrophota</taxon>
        <taxon>Candidatus Abzuiibacterium</taxon>
    </lineage>
</organism>
<dbReference type="EMBL" id="PCVY01000038">
    <property type="protein sequence ID" value="PIQ86648.1"/>
    <property type="molecule type" value="Genomic_DNA"/>
</dbReference>
<dbReference type="InterPro" id="IPR036005">
    <property type="entry name" value="Creatinase/aminopeptidase-like"/>
</dbReference>
<evidence type="ECO:0000256" key="1">
    <source>
        <dbReference type="ARBA" id="ARBA00022670"/>
    </source>
</evidence>
<dbReference type="GO" id="GO:0004177">
    <property type="term" value="F:aminopeptidase activity"/>
    <property type="evidence" value="ECO:0007669"/>
    <property type="project" value="UniProtKB-KW"/>
</dbReference>
<proteinExistence type="inferred from homology"/>
<dbReference type="SUPFAM" id="SSF55920">
    <property type="entry name" value="Creatinase/aminopeptidase"/>
    <property type="match status" value="1"/>
</dbReference>
<keyword evidence="1" id="KW-0645">Protease</keyword>
<evidence type="ECO:0000256" key="4">
    <source>
        <dbReference type="ARBA" id="ARBA00023049"/>
    </source>
</evidence>
<gene>
    <name evidence="7" type="ORF">COV74_03900</name>
</gene>
<reference evidence="7 8" key="1">
    <citation type="submission" date="2017-09" db="EMBL/GenBank/DDBJ databases">
        <title>Depth-based differentiation of microbial function through sediment-hosted aquifers and enrichment of novel symbionts in the deep terrestrial subsurface.</title>
        <authorList>
            <person name="Probst A.J."/>
            <person name="Ladd B."/>
            <person name="Jarett J.K."/>
            <person name="Geller-Mcgrath D.E."/>
            <person name="Sieber C.M."/>
            <person name="Emerson J.B."/>
            <person name="Anantharaman K."/>
            <person name="Thomas B.C."/>
            <person name="Malmstrom R."/>
            <person name="Stieglmeier M."/>
            <person name="Klingl A."/>
            <person name="Woyke T."/>
            <person name="Ryan C.M."/>
            <person name="Banfield J.F."/>
        </authorList>
    </citation>
    <scope>NUCLEOTIDE SEQUENCE [LARGE SCALE GENOMIC DNA]</scope>
    <source>
        <strain evidence="7">CG11_big_fil_rev_8_21_14_0_20_45_26</strain>
    </source>
</reference>
<dbReference type="PANTHER" id="PTHR46112:SF2">
    <property type="entry name" value="XAA-PRO AMINOPEPTIDASE P-RELATED"/>
    <property type="match status" value="1"/>
</dbReference>
<dbReference type="Gene3D" id="3.90.230.10">
    <property type="entry name" value="Creatinase/methionine aminopeptidase superfamily"/>
    <property type="match status" value="1"/>
</dbReference>
<dbReference type="AlphaFoldDB" id="A0A2H0LQJ0"/>
<evidence type="ECO:0000256" key="2">
    <source>
        <dbReference type="ARBA" id="ARBA00022723"/>
    </source>
</evidence>
<sequence length="335" mass="37567">IIMASDLELDRAKKESAADTVLSTSEIIRQLKKKGASNITQVSIAAFVLKSKGMTKVLVPYHFPFIYAEELIEKGIAVHAKSDPFYESRTIKTKEEIKAITETLRHTERAIEAAVQVLKHSKIKGKYLDFEGKRLTSEDIKRVINVKLMENNCIASHTIVSCFNDCVDPHNQGSGPLLANQSIIMDVFPHSSETLYFADITRTFVRGKASSKIKKMYQTVHEGQKIAFAQIRQNADGSKIHRDIQMFFEKNGFKTGVMNGRMQGFFHGTGHGVGIEIHEPPRISISKDMLQTNQVVTVEPGLYYQDIGGVRLEDMVVVGEKSCTNLTKFPLYLEV</sequence>
<dbReference type="GO" id="GO:0006508">
    <property type="term" value="P:proteolysis"/>
    <property type="evidence" value="ECO:0007669"/>
    <property type="project" value="UniProtKB-KW"/>
</dbReference>
<evidence type="ECO:0000259" key="6">
    <source>
        <dbReference type="Pfam" id="PF00557"/>
    </source>
</evidence>
<evidence type="ECO:0000256" key="3">
    <source>
        <dbReference type="ARBA" id="ARBA00022801"/>
    </source>
</evidence>
<dbReference type="Pfam" id="PF00557">
    <property type="entry name" value="Peptidase_M24"/>
    <property type="match status" value="1"/>
</dbReference>
<dbReference type="PROSITE" id="PS00491">
    <property type="entry name" value="PROLINE_PEPTIDASE"/>
    <property type="match status" value="1"/>
</dbReference>
<comment type="caution">
    <text evidence="7">The sequence shown here is derived from an EMBL/GenBank/DDBJ whole genome shotgun (WGS) entry which is preliminary data.</text>
</comment>
<dbReference type="PANTHER" id="PTHR46112">
    <property type="entry name" value="AMINOPEPTIDASE"/>
    <property type="match status" value="1"/>
</dbReference>
<dbReference type="InterPro" id="IPR001131">
    <property type="entry name" value="Peptidase_M24B_aminopep-P_CS"/>
</dbReference>
<keyword evidence="4" id="KW-0482">Metalloprotease</keyword>
<evidence type="ECO:0000256" key="5">
    <source>
        <dbReference type="RuleBase" id="RU000590"/>
    </source>
</evidence>
<protein>
    <submittedName>
        <fullName evidence="7">Xaa-Pro aminopeptidase</fullName>
    </submittedName>
</protein>
<feature type="non-terminal residue" evidence="7">
    <location>
        <position position="1"/>
    </location>
</feature>
<name>A0A2H0LQJ0_9BACT</name>